<dbReference type="Proteomes" id="UP000613160">
    <property type="component" value="Unassembled WGS sequence"/>
</dbReference>
<sequence>MTGPSRRARLLAVVTVALLAAGSAPAAEGKRLPPASYGRTVDKGFVVEAVPAARMDPRLLRQRVAYGAGEPPGTIVVDSTNRFLYLVEKGGTAIRYGISVGEAGASWSGEAAIGAKRSWPRWTPPDEMIQRSPEVARHAGGLAGGPSNPLGARALYLHQDGRDTLFRLHGTGEWWSIGHGATSGCIRLMNQDIIDLFDRVPLRARVIVRPHRPIDLIVKTR</sequence>
<feature type="chain" id="PRO_5036941246" description="L,D-TPase catalytic domain-containing protein" evidence="10">
    <location>
        <begin position="27"/>
        <end position="221"/>
    </location>
</feature>
<dbReference type="GO" id="GO:0071555">
    <property type="term" value="P:cell wall organization"/>
    <property type="evidence" value="ECO:0007669"/>
    <property type="project" value="UniProtKB-UniRule"/>
</dbReference>
<reference evidence="12" key="1">
    <citation type="journal article" date="2014" name="Int. J. Syst. Evol. Microbiol.">
        <title>Complete genome sequence of Corynebacterium casei LMG S-19264T (=DSM 44701T), isolated from a smear-ripened cheese.</title>
        <authorList>
            <consortium name="US DOE Joint Genome Institute (JGI-PGF)"/>
            <person name="Walter F."/>
            <person name="Albersmeier A."/>
            <person name="Kalinowski J."/>
            <person name="Ruckert C."/>
        </authorList>
    </citation>
    <scope>NUCLEOTIDE SEQUENCE</scope>
    <source>
        <strain evidence="12">CGMCC 1.15493</strain>
    </source>
</reference>
<dbReference type="FunFam" id="2.40.440.10:FF:000002">
    <property type="entry name" value="L,D-transpeptidase ErfK/SrfK"/>
    <property type="match status" value="1"/>
</dbReference>
<keyword evidence="7 9" id="KW-0573">Peptidoglycan synthesis</keyword>
<reference evidence="12" key="2">
    <citation type="submission" date="2020-09" db="EMBL/GenBank/DDBJ databases">
        <authorList>
            <person name="Sun Q."/>
            <person name="Zhou Y."/>
        </authorList>
    </citation>
    <scope>NUCLEOTIDE SEQUENCE</scope>
    <source>
        <strain evidence="12">CGMCC 1.15493</strain>
    </source>
</reference>
<feature type="domain" description="L,D-TPase catalytic" evidence="11">
    <location>
        <begin position="73"/>
        <end position="209"/>
    </location>
</feature>
<evidence type="ECO:0000256" key="2">
    <source>
        <dbReference type="ARBA" id="ARBA00005992"/>
    </source>
</evidence>
<evidence type="ECO:0000256" key="7">
    <source>
        <dbReference type="ARBA" id="ARBA00022984"/>
    </source>
</evidence>
<organism evidence="12 13">
    <name type="scientific">Aureimonas glaciei</name>
    <dbReference type="NCBI Taxonomy" id="1776957"/>
    <lineage>
        <taxon>Bacteria</taxon>
        <taxon>Pseudomonadati</taxon>
        <taxon>Pseudomonadota</taxon>
        <taxon>Alphaproteobacteria</taxon>
        <taxon>Hyphomicrobiales</taxon>
        <taxon>Aurantimonadaceae</taxon>
        <taxon>Aureimonas</taxon>
    </lineage>
</organism>
<evidence type="ECO:0000256" key="10">
    <source>
        <dbReference type="SAM" id="SignalP"/>
    </source>
</evidence>
<dbReference type="InterPro" id="IPR038063">
    <property type="entry name" value="Transpep_catalytic_dom"/>
</dbReference>
<dbReference type="PANTHER" id="PTHR30582:SF24">
    <property type="entry name" value="L,D-TRANSPEPTIDASE ERFK_SRFK-RELATED"/>
    <property type="match status" value="1"/>
</dbReference>
<keyword evidence="6 9" id="KW-0133">Cell shape</keyword>
<evidence type="ECO:0000256" key="6">
    <source>
        <dbReference type="ARBA" id="ARBA00022960"/>
    </source>
</evidence>
<dbReference type="RefSeq" id="WP_188853847.1">
    <property type="nucleotide sequence ID" value="NZ_BMJJ01000010.1"/>
</dbReference>
<feature type="active site" description="Proton donor/acceptor" evidence="9">
    <location>
        <position position="169"/>
    </location>
</feature>
<keyword evidence="4" id="KW-0808">Transferase</keyword>
<keyword evidence="8 9" id="KW-0961">Cell wall biogenesis/degradation</keyword>
<dbReference type="InterPro" id="IPR005490">
    <property type="entry name" value="LD_TPept_cat_dom"/>
</dbReference>
<comment type="pathway">
    <text evidence="1 9">Cell wall biogenesis; peptidoglycan biosynthesis.</text>
</comment>
<evidence type="ECO:0000256" key="4">
    <source>
        <dbReference type="ARBA" id="ARBA00022679"/>
    </source>
</evidence>
<dbReference type="GO" id="GO:0071972">
    <property type="term" value="F:peptidoglycan L,D-transpeptidase activity"/>
    <property type="evidence" value="ECO:0007669"/>
    <property type="project" value="TreeGrafter"/>
</dbReference>
<dbReference type="EMBL" id="BMJJ01000010">
    <property type="protein sequence ID" value="GGD31968.1"/>
    <property type="molecule type" value="Genomic_DNA"/>
</dbReference>
<keyword evidence="10" id="KW-0732">Signal</keyword>
<dbReference type="GO" id="GO:0016757">
    <property type="term" value="F:glycosyltransferase activity"/>
    <property type="evidence" value="ECO:0007669"/>
    <property type="project" value="UniProtKB-KW"/>
</dbReference>
<evidence type="ECO:0000256" key="8">
    <source>
        <dbReference type="ARBA" id="ARBA00023316"/>
    </source>
</evidence>
<protein>
    <recommendedName>
        <fullName evidence="11">L,D-TPase catalytic domain-containing protein</fullName>
    </recommendedName>
</protein>
<evidence type="ECO:0000256" key="1">
    <source>
        <dbReference type="ARBA" id="ARBA00004752"/>
    </source>
</evidence>
<dbReference type="AlphaFoldDB" id="A0A916Y646"/>
<dbReference type="Pfam" id="PF03734">
    <property type="entry name" value="YkuD"/>
    <property type="match status" value="1"/>
</dbReference>
<keyword evidence="5" id="KW-0378">Hydrolase</keyword>
<dbReference type="PANTHER" id="PTHR30582">
    <property type="entry name" value="L,D-TRANSPEPTIDASE"/>
    <property type="match status" value="1"/>
</dbReference>
<evidence type="ECO:0000313" key="13">
    <source>
        <dbReference type="Proteomes" id="UP000613160"/>
    </source>
</evidence>
<feature type="active site" description="Nucleophile" evidence="9">
    <location>
        <position position="185"/>
    </location>
</feature>
<dbReference type="PROSITE" id="PS52029">
    <property type="entry name" value="LD_TPASE"/>
    <property type="match status" value="1"/>
</dbReference>
<dbReference type="GO" id="GO:0018104">
    <property type="term" value="P:peptidoglycan-protein cross-linking"/>
    <property type="evidence" value="ECO:0007669"/>
    <property type="project" value="TreeGrafter"/>
</dbReference>
<keyword evidence="13" id="KW-1185">Reference proteome</keyword>
<dbReference type="SUPFAM" id="SSF141523">
    <property type="entry name" value="L,D-transpeptidase catalytic domain-like"/>
    <property type="match status" value="1"/>
</dbReference>
<proteinExistence type="inferred from homology"/>
<evidence type="ECO:0000256" key="9">
    <source>
        <dbReference type="PROSITE-ProRule" id="PRU01373"/>
    </source>
</evidence>
<accession>A0A916Y646</accession>
<evidence type="ECO:0000313" key="12">
    <source>
        <dbReference type="EMBL" id="GGD31968.1"/>
    </source>
</evidence>
<keyword evidence="3" id="KW-0328">Glycosyltransferase</keyword>
<comment type="similarity">
    <text evidence="2">Belongs to the YkuD family.</text>
</comment>
<evidence type="ECO:0000259" key="11">
    <source>
        <dbReference type="PROSITE" id="PS52029"/>
    </source>
</evidence>
<dbReference type="CDD" id="cd16913">
    <property type="entry name" value="YkuD_like"/>
    <property type="match status" value="1"/>
</dbReference>
<evidence type="ECO:0000256" key="3">
    <source>
        <dbReference type="ARBA" id="ARBA00022676"/>
    </source>
</evidence>
<dbReference type="Gene3D" id="2.40.440.10">
    <property type="entry name" value="L,D-transpeptidase catalytic domain-like"/>
    <property type="match status" value="1"/>
</dbReference>
<dbReference type="GO" id="GO:0008360">
    <property type="term" value="P:regulation of cell shape"/>
    <property type="evidence" value="ECO:0007669"/>
    <property type="project" value="UniProtKB-UniRule"/>
</dbReference>
<name>A0A916Y646_9HYPH</name>
<feature type="signal peptide" evidence="10">
    <location>
        <begin position="1"/>
        <end position="26"/>
    </location>
</feature>
<dbReference type="InterPro" id="IPR050979">
    <property type="entry name" value="LD-transpeptidase"/>
</dbReference>
<gene>
    <name evidence="12" type="ORF">GCM10011335_38780</name>
</gene>
<evidence type="ECO:0000256" key="5">
    <source>
        <dbReference type="ARBA" id="ARBA00022801"/>
    </source>
</evidence>
<dbReference type="GO" id="GO:0005576">
    <property type="term" value="C:extracellular region"/>
    <property type="evidence" value="ECO:0007669"/>
    <property type="project" value="TreeGrafter"/>
</dbReference>
<comment type="caution">
    <text evidence="12">The sequence shown here is derived from an EMBL/GenBank/DDBJ whole genome shotgun (WGS) entry which is preliminary data.</text>
</comment>